<proteinExistence type="predicted"/>
<dbReference type="Proteomes" id="UP000886595">
    <property type="component" value="Unassembled WGS sequence"/>
</dbReference>
<dbReference type="OrthoDB" id="1858121at2759"/>
<dbReference type="SUPFAM" id="SSF55961">
    <property type="entry name" value="Bet v1-like"/>
    <property type="match status" value="1"/>
</dbReference>
<sequence length="172" mass="19377">MAEEASSLVGIIETTVEVKSTPEKLHDMLVGKKHHMPDASPSFIQSYGEAKVMKERIESIDPENNRATYRVLEGDLMNEYKSFVVTFQVTPKEGEPGSILHWHFEYEKINEEVAHPETLLQFAVEDSGAALSEFVKRYVCHECLEVVMFEKLSVAASAMKLLKINKGTATEE</sequence>
<name>A0A8X7TVS3_BRACI</name>
<dbReference type="CDD" id="cd07816">
    <property type="entry name" value="Bet_v1-like"/>
    <property type="match status" value="1"/>
</dbReference>
<organism evidence="2 3">
    <name type="scientific">Brassica carinata</name>
    <name type="common">Ethiopian mustard</name>
    <name type="synonym">Abyssinian cabbage</name>
    <dbReference type="NCBI Taxonomy" id="52824"/>
    <lineage>
        <taxon>Eukaryota</taxon>
        <taxon>Viridiplantae</taxon>
        <taxon>Streptophyta</taxon>
        <taxon>Embryophyta</taxon>
        <taxon>Tracheophyta</taxon>
        <taxon>Spermatophyta</taxon>
        <taxon>Magnoliopsida</taxon>
        <taxon>eudicotyledons</taxon>
        <taxon>Gunneridae</taxon>
        <taxon>Pentapetalae</taxon>
        <taxon>rosids</taxon>
        <taxon>malvids</taxon>
        <taxon>Brassicales</taxon>
        <taxon>Brassicaceae</taxon>
        <taxon>Brassiceae</taxon>
        <taxon>Brassica</taxon>
    </lineage>
</organism>
<dbReference type="Pfam" id="PF00407">
    <property type="entry name" value="Bet_v_1"/>
    <property type="match status" value="2"/>
</dbReference>
<gene>
    <name evidence="2" type="ORF">Bca52824_084002</name>
</gene>
<accession>A0A8X7TVS3</accession>
<dbReference type="InterPro" id="IPR000916">
    <property type="entry name" value="Bet_v_I/MLP"/>
</dbReference>
<dbReference type="EMBL" id="JAAMPC010000016">
    <property type="protein sequence ID" value="KAG2253866.1"/>
    <property type="molecule type" value="Genomic_DNA"/>
</dbReference>
<evidence type="ECO:0000313" key="2">
    <source>
        <dbReference type="EMBL" id="KAG2253866.1"/>
    </source>
</evidence>
<dbReference type="SMART" id="SM01037">
    <property type="entry name" value="Bet_v_1"/>
    <property type="match status" value="1"/>
</dbReference>
<dbReference type="InterPro" id="IPR023393">
    <property type="entry name" value="START-like_dom_sf"/>
</dbReference>
<dbReference type="GO" id="GO:0006952">
    <property type="term" value="P:defense response"/>
    <property type="evidence" value="ECO:0007669"/>
    <property type="project" value="InterPro"/>
</dbReference>
<evidence type="ECO:0000259" key="1">
    <source>
        <dbReference type="SMART" id="SM01037"/>
    </source>
</evidence>
<feature type="domain" description="Bet v I/Major latex protein" evidence="1">
    <location>
        <begin position="7"/>
        <end position="134"/>
    </location>
</feature>
<dbReference type="AlphaFoldDB" id="A0A8X7TVS3"/>
<comment type="caution">
    <text evidence="2">The sequence shown here is derived from an EMBL/GenBank/DDBJ whole genome shotgun (WGS) entry which is preliminary data.</text>
</comment>
<dbReference type="Gene3D" id="3.30.530.20">
    <property type="match status" value="1"/>
</dbReference>
<dbReference type="InterPro" id="IPR051761">
    <property type="entry name" value="MLP-like_ligand-binding"/>
</dbReference>
<protein>
    <recommendedName>
        <fullName evidence="1">Bet v I/Major latex protein domain-containing protein</fullName>
    </recommendedName>
</protein>
<reference evidence="2 3" key="1">
    <citation type="submission" date="2020-02" db="EMBL/GenBank/DDBJ databases">
        <authorList>
            <person name="Ma Q."/>
            <person name="Huang Y."/>
            <person name="Song X."/>
            <person name="Pei D."/>
        </authorList>
    </citation>
    <scope>NUCLEOTIDE SEQUENCE [LARGE SCALE GENOMIC DNA]</scope>
    <source>
        <strain evidence="2">Sxm20200214</strain>
        <tissue evidence="2">Leaf</tissue>
    </source>
</reference>
<evidence type="ECO:0000313" key="3">
    <source>
        <dbReference type="Proteomes" id="UP000886595"/>
    </source>
</evidence>
<dbReference type="PANTHER" id="PTHR31907">
    <property type="entry name" value="MLP-LIKE PROTEIN 423"/>
    <property type="match status" value="1"/>
</dbReference>
<keyword evidence="3" id="KW-1185">Reference proteome</keyword>